<name>A0A2A6CCX9_PRIPA</name>
<reference evidence="2" key="1">
    <citation type="journal article" date="2008" name="Nat. Genet.">
        <title>The Pristionchus pacificus genome provides a unique perspective on nematode lifestyle and parasitism.</title>
        <authorList>
            <person name="Dieterich C."/>
            <person name="Clifton S.W."/>
            <person name="Schuster L.N."/>
            <person name="Chinwalla A."/>
            <person name="Delehaunty K."/>
            <person name="Dinkelacker I."/>
            <person name="Fulton L."/>
            <person name="Fulton R."/>
            <person name="Godfrey J."/>
            <person name="Minx P."/>
            <person name="Mitreva M."/>
            <person name="Roeseler W."/>
            <person name="Tian H."/>
            <person name="Witte H."/>
            <person name="Yang S.P."/>
            <person name="Wilson R.K."/>
            <person name="Sommer R.J."/>
        </authorList>
    </citation>
    <scope>NUCLEOTIDE SEQUENCE [LARGE SCALE GENOMIC DNA]</scope>
    <source>
        <strain evidence="2">PS312</strain>
    </source>
</reference>
<sequence>GRPGEFESVETEKVALIFPVSPGFKFLSYPTGPSLWWISIDQPPPHQIVNAATVRRKATPAQYGNIGGRDLSANLVFDASHTHDTKCIKRWIRAMKRSADNNWRILFLHDHAIEWYGKILYERDHHNGCRNPECVRDDYIPLSLIVSLLEELRGETVIISNACLGSPLVGPRPGTVPFEALDTRKIVLVFPVSPGFRFTAYTMDDPTRKFILMMLASFDNIREALLMLNQRAPEDRPHQQDRDSPIKVCLHSLWWWGHSPS</sequence>
<accession>A0A2A6CCX9</accession>
<evidence type="ECO:0000313" key="1">
    <source>
        <dbReference type="EnsemblMetazoa" id="PPA25457.1"/>
    </source>
</evidence>
<protein>
    <submittedName>
        <fullName evidence="1">Uncharacterized protein</fullName>
    </submittedName>
</protein>
<dbReference type="EnsemblMetazoa" id="PPA25457.1">
    <property type="protein sequence ID" value="PPA25457.1"/>
    <property type="gene ID" value="WBGene00115011"/>
</dbReference>
<proteinExistence type="predicted"/>
<reference evidence="1" key="2">
    <citation type="submission" date="2022-06" db="UniProtKB">
        <authorList>
            <consortium name="EnsemblMetazoa"/>
        </authorList>
    </citation>
    <scope>IDENTIFICATION</scope>
    <source>
        <strain evidence="1">PS312</strain>
    </source>
</reference>
<dbReference type="AlphaFoldDB" id="A0A2A6CCX9"/>
<gene>
    <name evidence="1" type="primary">WBGene00115011</name>
</gene>
<dbReference type="Proteomes" id="UP000005239">
    <property type="component" value="Unassembled WGS sequence"/>
</dbReference>
<keyword evidence="2" id="KW-1185">Reference proteome</keyword>
<organism evidence="1 2">
    <name type="scientific">Pristionchus pacificus</name>
    <name type="common">Parasitic nematode worm</name>
    <dbReference type="NCBI Taxonomy" id="54126"/>
    <lineage>
        <taxon>Eukaryota</taxon>
        <taxon>Metazoa</taxon>
        <taxon>Ecdysozoa</taxon>
        <taxon>Nematoda</taxon>
        <taxon>Chromadorea</taxon>
        <taxon>Rhabditida</taxon>
        <taxon>Rhabditina</taxon>
        <taxon>Diplogasteromorpha</taxon>
        <taxon>Diplogasteroidea</taxon>
        <taxon>Neodiplogasteridae</taxon>
        <taxon>Pristionchus</taxon>
    </lineage>
</organism>
<evidence type="ECO:0000313" key="2">
    <source>
        <dbReference type="Proteomes" id="UP000005239"/>
    </source>
</evidence>
<accession>A0A8R1UHI3</accession>